<evidence type="ECO:0000259" key="8">
    <source>
        <dbReference type="Pfam" id="PF09335"/>
    </source>
</evidence>
<dbReference type="PANTHER" id="PTHR12677">
    <property type="entry name" value="GOLGI APPARATUS MEMBRANE PROTEIN TVP38-RELATED"/>
    <property type="match status" value="1"/>
</dbReference>
<keyword evidence="4 7" id="KW-0812">Transmembrane</keyword>
<feature type="transmembrane region" description="Helical" evidence="7">
    <location>
        <begin position="134"/>
        <end position="156"/>
    </location>
</feature>
<dbReference type="STRING" id="1431546.CAQU_06510"/>
<accession>A0A1L7CG07</accession>
<evidence type="ECO:0000313" key="10">
    <source>
        <dbReference type="Proteomes" id="UP000185478"/>
    </source>
</evidence>
<protein>
    <recommendedName>
        <fullName evidence="7">TVP38/TMEM64 family membrane protein</fullName>
    </recommendedName>
</protein>
<evidence type="ECO:0000256" key="3">
    <source>
        <dbReference type="ARBA" id="ARBA00022475"/>
    </source>
</evidence>
<dbReference type="OrthoDB" id="5242213at2"/>
<organism evidence="9 10">
    <name type="scientific">Corynebacterium aquilae DSM 44791</name>
    <dbReference type="NCBI Taxonomy" id="1431546"/>
    <lineage>
        <taxon>Bacteria</taxon>
        <taxon>Bacillati</taxon>
        <taxon>Actinomycetota</taxon>
        <taxon>Actinomycetes</taxon>
        <taxon>Mycobacteriales</taxon>
        <taxon>Corynebacteriaceae</taxon>
        <taxon>Corynebacterium</taxon>
    </lineage>
</organism>
<dbReference type="InterPro" id="IPR032816">
    <property type="entry name" value="VTT_dom"/>
</dbReference>
<gene>
    <name evidence="9" type="ORF">CAQU_06510</name>
</gene>
<evidence type="ECO:0000313" key="9">
    <source>
        <dbReference type="EMBL" id="APT84777.1"/>
    </source>
</evidence>
<evidence type="ECO:0000256" key="5">
    <source>
        <dbReference type="ARBA" id="ARBA00022989"/>
    </source>
</evidence>
<keyword evidence="3 7" id="KW-1003">Cell membrane</keyword>
<dbReference type="InterPro" id="IPR015414">
    <property type="entry name" value="TMEM64"/>
</dbReference>
<name>A0A1L7CG07_9CORY</name>
<sequence>MGAGWDAFSTWPRGRQITLALVVIIGAAIVLFVDVPSLHTLRAWSQHFGPWFPVVFFFLYIGITQFPIPRTLLTLSSGILFGPLIGCIIALSATTVSATISLMGVRFIIGDRIRARLTHPAVTTIDARLRARGWLAVASLRMIAAVPFSVLNYTAAMTSVRVVPFALATLVGSAPGTIATVILGDALVGRPNPVMLAITAGLFCLGMLGLFIDSKLPTPTTNVKSEN</sequence>
<dbReference type="Pfam" id="PF09335">
    <property type="entry name" value="VTT_dom"/>
    <property type="match status" value="1"/>
</dbReference>
<comment type="similarity">
    <text evidence="2 7">Belongs to the TVP38/TMEM64 family.</text>
</comment>
<evidence type="ECO:0000256" key="2">
    <source>
        <dbReference type="ARBA" id="ARBA00008640"/>
    </source>
</evidence>
<dbReference type="KEGG" id="caqu:CAQU_06510"/>
<feature type="transmembrane region" description="Helical" evidence="7">
    <location>
        <begin position="162"/>
        <end position="182"/>
    </location>
</feature>
<dbReference type="Proteomes" id="UP000185478">
    <property type="component" value="Chromosome"/>
</dbReference>
<evidence type="ECO:0000256" key="7">
    <source>
        <dbReference type="RuleBase" id="RU366058"/>
    </source>
</evidence>
<dbReference type="PANTHER" id="PTHR12677:SF59">
    <property type="entry name" value="GOLGI APPARATUS MEMBRANE PROTEIN TVP38-RELATED"/>
    <property type="match status" value="1"/>
</dbReference>
<dbReference type="EMBL" id="CP009245">
    <property type="protein sequence ID" value="APT84777.1"/>
    <property type="molecule type" value="Genomic_DNA"/>
</dbReference>
<keyword evidence="5 7" id="KW-1133">Transmembrane helix</keyword>
<feature type="transmembrane region" description="Helical" evidence="7">
    <location>
        <begin position="17"/>
        <end position="36"/>
    </location>
</feature>
<evidence type="ECO:0000256" key="6">
    <source>
        <dbReference type="ARBA" id="ARBA00023136"/>
    </source>
</evidence>
<comment type="subcellular location">
    <subcellularLocation>
        <location evidence="1 7">Cell membrane</location>
        <topology evidence="1 7">Multi-pass membrane protein</topology>
    </subcellularLocation>
</comment>
<evidence type="ECO:0000256" key="4">
    <source>
        <dbReference type="ARBA" id="ARBA00022692"/>
    </source>
</evidence>
<proteinExistence type="inferred from homology"/>
<feature type="transmembrane region" description="Helical" evidence="7">
    <location>
        <begin position="48"/>
        <end position="68"/>
    </location>
</feature>
<feature type="transmembrane region" description="Helical" evidence="7">
    <location>
        <begin position="194"/>
        <end position="212"/>
    </location>
</feature>
<dbReference type="GO" id="GO:0005886">
    <property type="term" value="C:plasma membrane"/>
    <property type="evidence" value="ECO:0007669"/>
    <property type="project" value="UniProtKB-SubCell"/>
</dbReference>
<evidence type="ECO:0000256" key="1">
    <source>
        <dbReference type="ARBA" id="ARBA00004651"/>
    </source>
</evidence>
<keyword evidence="6 7" id="KW-0472">Membrane</keyword>
<feature type="domain" description="VTT" evidence="8">
    <location>
        <begin position="68"/>
        <end position="185"/>
    </location>
</feature>
<dbReference type="AlphaFoldDB" id="A0A1L7CG07"/>
<reference evidence="9 10" key="1">
    <citation type="submission" date="2014-08" db="EMBL/GenBank/DDBJ databases">
        <title>Complete genome sequence of Corynebacterium aquilae S-613T(T) (=DSM 44791(T)), isolated from the choana of a healthy golden eagle.</title>
        <authorList>
            <person name="Ruckert C."/>
            <person name="Albersmeier A."/>
            <person name="Winkler A."/>
            <person name="Kalinowski J."/>
        </authorList>
    </citation>
    <scope>NUCLEOTIDE SEQUENCE [LARGE SCALE GENOMIC DNA]</scope>
    <source>
        <strain evidence="9 10">S-613</strain>
    </source>
</reference>
<dbReference type="RefSeq" id="WP_075728473.1">
    <property type="nucleotide sequence ID" value="NZ_CP009245.1"/>
</dbReference>
<feature type="transmembrane region" description="Helical" evidence="7">
    <location>
        <begin position="80"/>
        <end position="109"/>
    </location>
</feature>
<keyword evidence="10" id="KW-1185">Reference proteome</keyword>